<evidence type="ECO:0000259" key="3">
    <source>
        <dbReference type="Pfam" id="PF11875"/>
    </source>
</evidence>
<gene>
    <name evidence="4" type="ORF">POTOM_013507</name>
</gene>
<feature type="domain" description="DnaJ-like protein C11 C-terminal" evidence="3">
    <location>
        <begin position="140"/>
        <end position="288"/>
    </location>
</feature>
<proteinExistence type="predicted"/>
<name>A0A8X8AGG2_POPTO</name>
<dbReference type="InterPro" id="IPR024586">
    <property type="entry name" value="DnaJ-like_C11_C"/>
</dbReference>
<evidence type="ECO:0000256" key="1">
    <source>
        <dbReference type="ARBA" id="ARBA00023186"/>
    </source>
</evidence>
<keyword evidence="2" id="KW-1133">Transmembrane helix</keyword>
<feature type="transmembrane region" description="Helical" evidence="2">
    <location>
        <begin position="60"/>
        <end position="80"/>
    </location>
</feature>
<dbReference type="OrthoDB" id="10250354at2759"/>
<evidence type="ECO:0000256" key="2">
    <source>
        <dbReference type="SAM" id="Phobius"/>
    </source>
</evidence>
<dbReference type="AlphaFoldDB" id="A0A8X8AGG2"/>
<protein>
    <recommendedName>
        <fullName evidence="3">DnaJ-like protein C11 C-terminal domain-containing protein</fullName>
    </recommendedName>
</protein>
<sequence length="293" mass="33028">MEKTCYSICHLSMLLFTCKKASGANSCSQLSIAVFLPFCFLFFIILLLMDCLVQMLLSRHLNPVFAIGAFVIPTSLYFLLKKFVVKSYYLRREKQKTSEIKERSSAQILDYLVLMHNYVSSSMERNSLIFSATSLQAPLEEVREARIAAEKAQQLLQTVANRKRSRQLETNGLVITKAVYGNSKALKKADKSREVNNESASEVIDVTIPLNFLINDSGQLQSRSHTFDICFNLASEMLVQLHEGVKKSGIMGFCDPCPGEPKLLHVEYTYGGQIFEVEVDDYAALLIPENPRV</sequence>
<keyword evidence="1" id="KW-0143">Chaperone</keyword>
<dbReference type="InterPro" id="IPR042162">
    <property type="entry name" value="AtJ13"/>
</dbReference>
<comment type="caution">
    <text evidence="4">The sequence shown here is derived from an EMBL/GenBank/DDBJ whole genome shotgun (WGS) entry which is preliminary data.</text>
</comment>
<keyword evidence="5" id="KW-1185">Reference proteome</keyword>
<organism evidence="4 5">
    <name type="scientific">Populus tomentosa</name>
    <name type="common">Chinese white poplar</name>
    <dbReference type="NCBI Taxonomy" id="118781"/>
    <lineage>
        <taxon>Eukaryota</taxon>
        <taxon>Viridiplantae</taxon>
        <taxon>Streptophyta</taxon>
        <taxon>Embryophyta</taxon>
        <taxon>Tracheophyta</taxon>
        <taxon>Spermatophyta</taxon>
        <taxon>Magnoliopsida</taxon>
        <taxon>eudicotyledons</taxon>
        <taxon>Gunneridae</taxon>
        <taxon>Pentapetalae</taxon>
        <taxon>rosids</taxon>
        <taxon>fabids</taxon>
        <taxon>Malpighiales</taxon>
        <taxon>Salicaceae</taxon>
        <taxon>Saliceae</taxon>
        <taxon>Populus</taxon>
    </lineage>
</organism>
<dbReference type="EMBL" id="JAAWWB010000006">
    <property type="protein sequence ID" value="KAG6780640.1"/>
    <property type="molecule type" value="Genomic_DNA"/>
</dbReference>
<accession>A0A8X8AGG2</accession>
<dbReference type="Pfam" id="PF11875">
    <property type="entry name" value="DnaJ-like_C11_C"/>
    <property type="match status" value="1"/>
</dbReference>
<keyword evidence="2" id="KW-0472">Membrane</keyword>
<evidence type="ECO:0000313" key="4">
    <source>
        <dbReference type="EMBL" id="KAG6780640.1"/>
    </source>
</evidence>
<dbReference type="Proteomes" id="UP000886885">
    <property type="component" value="Chromosome 3D"/>
</dbReference>
<dbReference type="PANTHER" id="PTHR44914:SF1">
    <property type="entry name" value="CHAPERONE PROTEIN DNAJ 13"/>
    <property type="match status" value="1"/>
</dbReference>
<reference evidence="4" key="1">
    <citation type="journal article" date="2020" name="bioRxiv">
        <title>Hybrid origin of Populus tomentosa Carr. identified through genome sequencing and phylogenomic analysis.</title>
        <authorList>
            <person name="An X."/>
            <person name="Gao K."/>
            <person name="Chen Z."/>
            <person name="Li J."/>
            <person name="Yang X."/>
            <person name="Yang X."/>
            <person name="Zhou J."/>
            <person name="Guo T."/>
            <person name="Zhao T."/>
            <person name="Huang S."/>
            <person name="Miao D."/>
            <person name="Khan W.U."/>
            <person name="Rao P."/>
            <person name="Ye M."/>
            <person name="Lei B."/>
            <person name="Liao W."/>
            <person name="Wang J."/>
            <person name="Ji L."/>
            <person name="Li Y."/>
            <person name="Guo B."/>
            <person name="Mustafa N.S."/>
            <person name="Li S."/>
            <person name="Yun Q."/>
            <person name="Keller S.R."/>
            <person name="Mao J."/>
            <person name="Zhang R."/>
            <person name="Strauss S.H."/>
        </authorList>
    </citation>
    <scope>NUCLEOTIDE SEQUENCE</scope>
    <source>
        <strain evidence="4">GM15</strain>
        <tissue evidence="4">Leaf</tissue>
    </source>
</reference>
<evidence type="ECO:0000313" key="5">
    <source>
        <dbReference type="Proteomes" id="UP000886885"/>
    </source>
</evidence>
<feature type="transmembrane region" description="Helical" evidence="2">
    <location>
        <begin position="33"/>
        <end position="53"/>
    </location>
</feature>
<dbReference type="PANTHER" id="PTHR44914">
    <property type="entry name" value="CHAPERONE PROTEIN DNAJ 13"/>
    <property type="match status" value="1"/>
</dbReference>
<keyword evidence="2" id="KW-0812">Transmembrane</keyword>